<dbReference type="EMBL" id="FOMW01000002">
    <property type="protein sequence ID" value="SFD73905.1"/>
    <property type="molecule type" value="Genomic_DNA"/>
</dbReference>
<dbReference type="STRING" id="74348.SAMN04488523_102235"/>
<organism evidence="3 4">
    <name type="scientific">Sulfitobacter brevis</name>
    <dbReference type="NCBI Taxonomy" id="74348"/>
    <lineage>
        <taxon>Bacteria</taxon>
        <taxon>Pseudomonadati</taxon>
        <taxon>Pseudomonadota</taxon>
        <taxon>Alphaproteobacteria</taxon>
        <taxon>Rhodobacterales</taxon>
        <taxon>Roseobacteraceae</taxon>
        <taxon>Sulfitobacter</taxon>
    </lineage>
</organism>
<gene>
    <name evidence="3" type="ORF">SAMN04488523_102235</name>
</gene>
<name>A0A1I1UTI9_9RHOB</name>
<keyword evidence="1" id="KW-0472">Membrane</keyword>
<reference evidence="3 4" key="1">
    <citation type="submission" date="2016-10" db="EMBL/GenBank/DDBJ databases">
        <authorList>
            <person name="de Groot N.N."/>
        </authorList>
    </citation>
    <scope>NUCLEOTIDE SEQUENCE [LARGE SCALE GENOMIC DNA]</scope>
    <source>
        <strain evidence="3 4">DSM 11443</strain>
    </source>
</reference>
<evidence type="ECO:0000256" key="1">
    <source>
        <dbReference type="SAM" id="Phobius"/>
    </source>
</evidence>
<evidence type="ECO:0000256" key="2">
    <source>
        <dbReference type="SAM" id="SignalP"/>
    </source>
</evidence>
<evidence type="ECO:0000313" key="3">
    <source>
        <dbReference type="EMBL" id="SFD73905.1"/>
    </source>
</evidence>
<feature type="transmembrane region" description="Helical" evidence="1">
    <location>
        <begin position="74"/>
        <end position="98"/>
    </location>
</feature>
<protein>
    <submittedName>
        <fullName evidence="3">Uncharacterized protein</fullName>
    </submittedName>
</protein>
<dbReference type="RefSeq" id="WP_093922467.1">
    <property type="nucleotide sequence ID" value="NZ_FOMW01000002.1"/>
</dbReference>
<keyword evidence="4" id="KW-1185">Reference proteome</keyword>
<dbReference type="OrthoDB" id="7728386at2"/>
<proteinExistence type="predicted"/>
<sequence length="112" mass="10940">MKRFLSITAAVVLTATSSFAQTTSQAAVLEGNSGNPAYPLVVQGANGVIYSCEAAIVAVDGVNARRCVKADASLYTAGSGLATGAAIGAGLIGIILIASNGSNSTTTTTTGS</sequence>
<dbReference type="Proteomes" id="UP000198977">
    <property type="component" value="Unassembled WGS sequence"/>
</dbReference>
<keyword evidence="2" id="KW-0732">Signal</keyword>
<evidence type="ECO:0000313" key="4">
    <source>
        <dbReference type="Proteomes" id="UP000198977"/>
    </source>
</evidence>
<keyword evidence="1" id="KW-1133">Transmembrane helix</keyword>
<feature type="signal peptide" evidence="2">
    <location>
        <begin position="1"/>
        <end position="20"/>
    </location>
</feature>
<feature type="chain" id="PRO_5011744296" evidence="2">
    <location>
        <begin position="21"/>
        <end position="112"/>
    </location>
</feature>
<accession>A0A1I1UTI9</accession>
<keyword evidence="1" id="KW-0812">Transmembrane</keyword>
<dbReference type="AlphaFoldDB" id="A0A1I1UTI9"/>